<proteinExistence type="predicted"/>
<keyword evidence="1" id="KW-1133">Transmembrane helix</keyword>
<protein>
    <submittedName>
        <fullName evidence="2">Membrane protein</fullName>
    </submittedName>
</protein>
<dbReference type="RefSeq" id="XP_065331288.1">
    <property type="nucleotide sequence ID" value="XM_065475216.1"/>
</dbReference>
<evidence type="ECO:0000313" key="3">
    <source>
        <dbReference type="Proteomes" id="UP001334084"/>
    </source>
</evidence>
<feature type="transmembrane region" description="Helical" evidence="1">
    <location>
        <begin position="121"/>
        <end position="147"/>
    </location>
</feature>
<reference evidence="2" key="1">
    <citation type="journal article" date="2024" name="BMC Genomics">
        <title>Functional annotation of a divergent genome using sequence and structure-based similarity.</title>
        <authorList>
            <person name="Svedberg D."/>
            <person name="Winiger R.R."/>
            <person name="Berg A."/>
            <person name="Sharma H."/>
            <person name="Tellgren-Roth C."/>
            <person name="Debrunner-Vossbrinck B.A."/>
            <person name="Vossbrinck C.R."/>
            <person name="Barandun J."/>
        </authorList>
    </citation>
    <scope>NUCLEOTIDE SEQUENCE</scope>
    <source>
        <strain evidence="2">Illinois isolate</strain>
    </source>
</reference>
<feature type="transmembrane region" description="Helical" evidence="1">
    <location>
        <begin position="37"/>
        <end position="56"/>
    </location>
</feature>
<dbReference type="Proteomes" id="UP001334084">
    <property type="component" value="Chromosome 12"/>
</dbReference>
<feature type="transmembrane region" description="Helical" evidence="1">
    <location>
        <begin position="68"/>
        <end position="101"/>
    </location>
</feature>
<dbReference type="KEGG" id="vnx:VNE69_12128"/>
<keyword evidence="1" id="KW-0812">Transmembrane</keyword>
<evidence type="ECO:0000313" key="2">
    <source>
        <dbReference type="EMBL" id="WUR05143.1"/>
    </source>
</evidence>
<dbReference type="EMBL" id="CP142737">
    <property type="protein sequence ID" value="WUR05143.1"/>
    <property type="molecule type" value="Genomic_DNA"/>
</dbReference>
<dbReference type="AlphaFoldDB" id="A0AAX4JI58"/>
<keyword evidence="3" id="KW-1185">Reference proteome</keyword>
<evidence type="ECO:0000256" key="1">
    <source>
        <dbReference type="SAM" id="Phobius"/>
    </source>
</evidence>
<feature type="transmembrane region" description="Helical" evidence="1">
    <location>
        <begin position="12"/>
        <end position="31"/>
    </location>
</feature>
<dbReference type="GeneID" id="90542990"/>
<sequence>MKNLDIFKKIWALSTLFFVLNYFLFLFLLFVRLPLSPFPHILNIISLFISYSIGLRKTKDLFKLFNESNFFCLVCFLFLPSNILLFPFFLLGIYNLISFVLSNRKVFENMFILDLCMSLSTVHVMIGRVALFSELICLSINFLMFLVRKSSLGSLISYGVMVRQQYIYNNNMRSVVNEMRNKYQEIINKKNIFYNNNKNNVLL</sequence>
<accession>A0AAX4JI58</accession>
<gene>
    <name evidence="2" type="ORF">VNE69_12128</name>
</gene>
<keyword evidence="1" id="KW-0472">Membrane</keyword>
<organism evidence="2 3">
    <name type="scientific">Vairimorpha necatrix</name>
    <dbReference type="NCBI Taxonomy" id="6039"/>
    <lineage>
        <taxon>Eukaryota</taxon>
        <taxon>Fungi</taxon>
        <taxon>Fungi incertae sedis</taxon>
        <taxon>Microsporidia</taxon>
        <taxon>Nosematidae</taxon>
        <taxon>Vairimorpha</taxon>
    </lineage>
</organism>
<name>A0AAX4JI58_9MICR</name>